<name>A0A5B7HJ88_PORTR</name>
<reference evidence="1 2" key="1">
    <citation type="submission" date="2019-05" db="EMBL/GenBank/DDBJ databases">
        <title>Another draft genome of Portunus trituberculatus and its Hox gene families provides insights of decapod evolution.</title>
        <authorList>
            <person name="Jeong J.-H."/>
            <person name="Song I."/>
            <person name="Kim S."/>
            <person name="Choi T."/>
            <person name="Kim D."/>
            <person name="Ryu S."/>
            <person name="Kim W."/>
        </authorList>
    </citation>
    <scope>NUCLEOTIDE SEQUENCE [LARGE SCALE GENOMIC DNA]</scope>
    <source>
        <tissue evidence="1">Muscle</tissue>
    </source>
</reference>
<protein>
    <submittedName>
        <fullName evidence="1">Uncharacterized protein</fullName>
    </submittedName>
</protein>
<dbReference type="Proteomes" id="UP000324222">
    <property type="component" value="Unassembled WGS sequence"/>
</dbReference>
<organism evidence="1 2">
    <name type="scientific">Portunus trituberculatus</name>
    <name type="common">Swimming crab</name>
    <name type="synonym">Neptunus trituberculatus</name>
    <dbReference type="NCBI Taxonomy" id="210409"/>
    <lineage>
        <taxon>Eukaryota</taxon>
        <taxon>Metazoa</taxon>
        <taxon>Ecdysozoa</taxon>
        <taxon>Arthropoda</taxon>
        <taxon>Crustacea</taxon>
        <taxon>Multicrustacea</taxon>
        <taxon>Malacostraca</taxon>
        <taxon>Eumalacostraca</taxon>
        <taxon>Eucarida</taxon>
        <taxon>Decapoda</taxon>
        <taxon>Pleocyemata</taxon>
        <taxon>Brachyura</taxon>
        <taxon>Eubrachyura</taxon>
        <taxon>Portunoidea</taxon>
        <taxon>Portunidae</taxon>
        <taxon>Portuninae</taxon>
        <taxon>Portunus</taxon>
    </lineage>
</organism>
<sequence>MVVSGGARIVAAVVDVWSARQHRNPPHLRSNNAYDNLGPGSHEHKFIGQVMGEDEGQNIKCQITRLVLCEEKYKPHQLYTART</sequence>
<proteinExistence type="predicted"/>
<accession>A0A5B7HJ88</accession>
<dbReference type="AlphaFoldDB" id="A0A5B7HJ88"/>
<keyword evidence="2" id="KW-1185">Reference proteome</keyword>
<comment type="caution">
    <text evidence="1">The sequence shown here is derived from an EMBL/GenBank/DDBJ whole genome shotgun (WGS) entry which is preliminary data.</text>
</comment>
<evidence type="ECO:0000313" key="1">
    <source>
        <dbReference type="EMBL" id="MPC68848.1"/>
    </source>
</evidence>
<evidence type="ECO:0000313" key="2">
    <source>
        <dbReference type="Proteomes" id="UP000324222"/>
    </source>
</evidence>
<dbReference type="EMBL" id="VSRR010028478">
    <property type="protein sequence ID" value="MPC68848.1"/>
    <property type="molecule type" value="Genomic_DNA"/>
</dbReference>
<gene>
    <name evidence="1" type="ORF">E2C01_063058</name>
</gene>